<dbReference type="OrthoDB" id="2971544at2"/>
<proteinExistence type="predicted"/>
<dbReference type="EMBL" id="FOSB01000011">
    <property type="protein sequence ID" value="SFK32164.1"/>
    <property type="molecule type" value="Genomic_DNA"/>
</dbReference>
<accession>A0A1I3YK22</accession>
<dbReference type="AlphaFoldDB" id="A0A1I3YK22"/>
<protein>
    <submittedName>
        <fullName evidence="2">Uncharacterized protein</fullName>
    </submittedName>
</protein>
<feature type="transmembrane region" description="Helical" evidence="1">
    <location>
        <begin position="12"/>
        <end position="33"/>
    </location>
</feature>
<gene>
    <name evidence="2" type="ORF">SAMN04487936_11155</name>
</gene>
<evidence type="ECO:0000313" key="2">
    <source>
        <dbReference type="EMBL" id="SFK32164.1"/>
    </source>
</evidence>
<evidence type="ECO:0000313" key="3">
    <source>
        <dbReference type="Proteomes" id="UP000183557"/>
    </source>
</evidence>
<feature type="transmembrane region" description="Helical" evidence="1">
    <location>
        <begin position="118"/>
        <end position="137"/>
    </location>
</feature>
<keyword evidence="1" id="KW-0812">Transmembrane</keyword>
<keyword evidence="3" id="KW-1185">Reference proteome</keyword>
<name>A0A1I3YK22_HALDA</name>
<dbReference type="Proteomes" id="UP000183557">
    <property type="component" value="Unassembled WGS sequence"/>
</dbReference>
<feature type="transmembrane region" description="Helical" evidence="1">
    <location>
        <begin position="89"/>
        <end position="106"/>
    </location>
</feature>
<keyword evidence="1" id="KW-1133">Transmembrane helix</keyword>
<evidence type="ECO:0000256" key="1">
    <source>
        <dbReference type="SAM" id="Phobius"/>
    </source>
</evidence>
<reference evidence="3" key="1">
    <citation type="submission" date="2016-10" db="EMBL/GenBank/DDBJ databases">
        <authorList>
            <person name="Varghese N."/>
            <person name="Submissions S."/>
        </authorList>
    </citation>
    <scope>NUCLEOTIDE SEQUENCE [LARGE SCALE GENOMIC DNA]</scope>
    <source>
        <strain evidence="3">CGMCC 1.3704</strain>
    </source>
</reference>
<organism evidence="2 3">
    <name type="scientific">Halobacillus dabanensis</name>
    <dbReference type="NCBI Taxonomy" id="240302"/>
    <lineage>
        <taxon>Bacteria</taxon>
        <taxon>Bacillati</taxon>
        <taxon>Bacillota</taxon>
        <taxon>Bacilli</taxon>
        <taxon>Bacillales</taxon>
        <taxon>Bacillaceae</taxon>
        <taxon>Halobacillus</taxon>
    </lineage>
</organism>
<sequence length="148" mass="17048">MSEAKLKKIRRVLLYTAFLMAAFVISYFIAYPLGYSPYGYEVLENKEGGIVLQSYNTFGLEGERVPYQPREGEEWKQEWLVDLIGQQEFHYHLFFTSMIVAVFWVGMDVVKGKSLKSALILSCFYVFTSGLSLVQHLDDIKDILHSSL</sequence>
<dbReference type="RefSeq" id="WP_075037702.1">
    <property type="nucleotide sequence ID" value="NZ_FOSB01000011.1"/>
</dbReference>
<keyword evidence="1" id="KW-0472">Membrane</keyword>